<keyword evidence="2 5" id="KW-0812">Transmembrane</keyword>
<dbReference type="Proteomes" id="UP001063782">
    <property type="component" value="Chromosome"/>
</dbReference>
<dbReference type="Pfam" id="PF00892">
    <property type="entry name" value="EamA"/>
    <property type="match status" value="2"/>
</dbReference>
<evidence type="ECO:0000259" key="6">
    <source>
        <dbReference type="Pfam" id="PF00892"/>
    </source>
</evidence>
<evidence type="ECO:0000256" key="3">
    <source>
        <dbReference type="ARBA" id="ARBA00022989"/>
    </source>
</evidence>
<feature type="transmembrane region" description="Helical" evidence="5">
    <location>
        <begin position="141"/>
        <end position="161"/>
    </location>
</feature>
<feature type="transmembrane region" description="Helical" evidence="5">
    <location>
        <begin position="264"/>
        <end position="283"/>
    </location>
</feature>
<evidence type="ECO:0000256" key="5">
    <source>
        <dbReference type="SAM" id="Phobius"/>
    </source>
</evidence>
<evidence type="ECO:0000256" key="2">
    <source>
        <dbReference type="ARBA" id="ARBA00022692"/>
    </source>
</evidence>
<gene>
    <name evidence="7" type="ORF">LU297_01815</name>
</gene>
<evidence type="ECO:0000256" key="1">
    <source>
        <dbReference type="ARBA" id="ARBA00004141"/>
    </source>
</evidence>
<dbReference type="InterPro" id="IPR050638">
    <property type="entry name" value="AA-Vitamin_Transporters"/>
</dbReference>
<dbReference type="InterPro" id="IPR000620">
    <property type="entry name" value="EamA_dom"/>
</dbReference>
<feature type="transmembrane region" description="Helical" evidence="5">
    <location>
        <begin position="206"/>
        <end position="227"/>
    </location>
</feature>
<dbReference type="SUPFAM" id="SSF103481">
    <property type="entry name" value="Multidrug resistance efflux transporter EmrE"/>
    <property type="match status" value="2"/>
</dbReference>
<feature type="transmembrane region" description="Helical" evidence="5">
    <location>
        <begin position="33"/>
        <end position="51"/>
    </location>
</feature>
<feature type="transmembrane region" description="Helical" evidence="5">
    <location>
        <begin position="7"/>
        <end position="27"/>
    </location>
</feature>
<keyword evidence="4 5" id="KW-0472">Membrane</keyword>
<accession>A0ABY6F539</accession>
<dbReference type="PANTHER" id="PTHR32322:SF9">
    <property type="entry name" value="AMINO-ACID METABOLITE EFFLUX PUMP-RELATED"/>
    <property type="match status" value="1"/>
</dbReference>
<keyword evidence="3 5" id="KW-1133">Transmembrane helix</keyword>
<dbReference type="EMBL" id="CP089977">
    <property type="protein sequence ID" value="UXZ05214.1"/>
    <property type="molecule type" value="Genomic_DNA"/>
</dbReference>
<protein>
    <submittedName>
        <fullName evidence="7">EamA family transporter</fullName>
    </submittedName>
</protein>
<feature type="domain" description="EamA" evidence="6">
    <location>
        <begin position="6"/>
        <end position="130"/>
    </location>
</feature>
<reference evidence="7" key="1">
    <citation type="submission" date="2021-12" db="EMBL/GenBank/DDBJ databases">
        <title>taxonomy of Moraxella sp. ZY201224.</title>
        <authorList>
            <person name="Li F."/>
        </authorList>
    </citation>
    <scope>NUCLEOTIDE SEQUENCE</scope>
    <source>
        <strain evidence="7">ZY201224</strain>
    </source>
</reference>
<feature type="transmembrane region" description="Helical" evidence="5">
    <location>
        <begin position="117"/>
        <end position="135"/>
    </location>
</feature>
<feature type="transmembrane region" description="Helical" evidence="5">
    <location>
        <begin position="173"/>
        <end position="194"/>
    </location>
</feature>
<comment type="subcellular location">
    <subcellularLocation>
        <location evidence="1">Membrane</location>
        <topology evidence="1">Multi-pass membrane protein</topology>
    </subcellularLocation>
</comment>
<sequence>MNKKDILLAVMVILLWGVNFYFIRLGVQELSPMVLGLLRFVCLLVPAVFIIKRPAVAWYWLVLYGVTISFGQFTLLFWAIWVGMPTGIVALTHQSQAFFTVLIAYFLWQESLKVNHLLAMILAGVGLMLVGVGQYQGKLPMMGLLLTLAAALSWAVGNAVVKKVGQVNALSLVIWGNVITVLLFAVASMALHGVAGVVQQIEGMTWRGWLSVGFLAYVAGLMGYASWGSLLARYSAGTITPLALLIPIIALMVAYFALKEPLNGWHWLGSAVVMMALVVQVFGGRWFKRGQVNESTNVD</sequence>
<evidence type="ECO:0000313" key="8">
    <source>
        <dbReference type="Proteomes" id="UP001063782"/>
    </source>
</evidence>
<name>A0ABY6F539_9GAMM</name>
<evidence type="ECO:0000256" key="4">
    <source>
        <dbReference type="ARBA" id="ARBA00023136"/>
    </source>
</evidence>
<dbReference type="InterPro" id="IPR037185">
    <property type="entry name" value="EmrE-like"/>
</dbReference>
<feature type="transmembrane region" description="Helical" evidence="5">
    <location>
        <begin position="58"/>
        <end position="81"/>
    </location>
</feature>
<dbReference type="RefSeq" id="WP_263076714.1">
    <property type="nucleotide sequence ID" value="NZ_CP089977.1"/>
</dbReference>
<feature type="transmembrane region" description="Helical" evidence="5">
    <location>
        <begin position="87"/>
        <end position="108"/>
    </location>
</feature>
<proteinExistence type="predicted"/>
<organism evidence="7 8">
    <name type="scientific">Moraxella nasicaprae</name>
    <dbReference type="NCBI Taxonomy" id="2904122"/>
    <lineage>
        <taxon>Bacteria</taxon>
        <taxon>Pseudomonadati</taxon>
        <taxon>Pseudomonadota</taxon>
        <taxon>Gammaproteobacteria</taxon>
        <taxon>Moraxellales</taxon>
        <taxon>Moraxellaceae</taxon>
        <taxon>Moraxella</taxon>
    </lineage>
</organism>
<dbReference type="PANTHER" id="PTHR32322">
    <property type="entry name" value="INNER MEMBRANE TRANSPORTER"/>
    <property type="match status" value="1"/>
</dbReference>
<evidence type="ECO:0000313" key="7">
    <source>
        <dbReference type="EMBL" id="UXZ05214.1"/>
    </source>
</evidence>
<keyword evidence="8" id="KW-1185">Reference proteome</keyword>
<feature type="domain" description="EamA" evidence="6">
    <location>
        <begin position="141"/>
        <end position="279"/>
    </location>
</feature>
<feature type="transmembrane region" description="Helical" evidence="5">
    <location>
        <begin position="239"/>
        <end position="258"/>
    </location>
</feature>